<dbReference type="RefSeq" id="WP_130233566.1">
    <property type="nucleotide sequence ID" value="NZ_BMEF01000007.1"/>
</dbReference>
<dbReference type="PANTHER" id="PTHR30619:SF1">
    <property type="entry name" value="RECOMBINATION PROTEIN 2"/>
    <property type="match status" value="1"/>
</dbReference>
<name>A0A5C2HBR1_9BACT</name>
<reference evidence="7 8" key="2">
    <citation type="submission" date="2019-09" db="EMBL/GenBank/DDBJ databases">
        <title>Complete genome sequencing of four Arcobacter species reveals a diverse suite of mobile elements.</title>
        <authorList>
            <person name="Miller W.G."/>
            <person name="Yee E."/>
            <person name="Bono J.L."/>
        </authorList>
    </citation>
    <scope>NUCLEOTIDE SEQUENCE [LARGE SCALE GENOMIC DNA]</scope>
    <source>
        <strain evidence="7 8">LMG 26638</strain>
    </source>
</reference>
<protein>
    <submittedName>
        <fullName evidence="7">Competence protein, ComEC family</fullName>
    </submittedName>
</protein>
<dbReference type="PANTHER" id="PTHR30619">
    <property type="entry name" value="DNA INTERNALIZATION/COMPETENCE PROTEIN COMEC/REC2"/>
    <property type="match status" value="1"/>
</dbReference>
<evidence type="ECO:0000256" key="3">
    <source>
        <dbReference type="ARBA" id="ARBA00022692"/>
    </source>
</evidence>
<evidence type="ECO:0000313" key="8">
    <source>
        <dbReference type="Proteomes" id="UP000322726"/>
    </source>
</evidence>
<evidence type="ECO:0000313" key="7">
    <source>
        <dbReference type="EMBL" id="QEP34636.1"/>
    </source>
</evidence>
<comment type="subcellular location">
    <subcellularLocation>
        <location evidence="1">Cell membrane</location>
        <topology evidence="1">Multi-pass membrane protein</topology>
    </subcellularLocation>
</comment>
<feature type="domain" description="ComEC/Rec2-related protein" evidence="6">
    <location>
        <begin position="149"/>
        <end position="360"/>
    </location>
</feature>
<evidence type="ECO:0000256" key="1">
    <source>
        <dbReference type="ARBA" id="ARBA00004651"/>
    </source>
</evidence>
<keyword evidence="3" id="KW-0812">Transmembrane</keyword>
<dbReference type="Pfam" id="PF03772">
    <property type="entry name" value="Competence"/>
    <property type="match status" value="1"/>
</dbReference>
<organism evidence="7 8">
    <name type="scientific">Malaciobacter pacificus</name>
    <dbReference type="NCBI Taxonomy" id="1080223"/>
    <lineage>
        <taxon>Bacteria</taxon>
        <taxon>Pseudomonadati</taxon>
        <taxon>Campylobacterota</taxon>
        <taxon>Epsilonproteobacteria</taxon>
        <taxon>Campylobacterales</taxon>
        <taxon>Arcobacteraceae</taxon>
        <taxon>Malaciobacter</taxon>
    </lineage>
</organism>
<keyword evidence="4" id="KW-1133">Transmembrane helix</keyword>
<keyword evidence="2" id="KW-1003">Cell membrane</keyword>
<dbReference type="AlphaFoldDB" id="A0A5C2HBR1"/>
<dbReference type="KEGG" id="apai:APAC_1528"/>
<keyword evidence="8" id="KW-1185">Reference proteome</keyword>
<keyword evidence="5" id="KW-0472">Membrane</keyword>
<dbReference type="GO" id="GO:0005886">
    <property type="term" value="C:plasma membrane"/>
    <property type="evidence" value="ECO:0007669"/>
    <property type="project" value="UniProtKB-SubCell"/>
</dbReference>
<evidence type="ECO:0000256" key="5">
    <source>
        <dbReference type="ARBA" id="ARBA00023136"/>
    </source>
</evidence>
<proteinExistence type="predicted"/>
<dbReference type="InterPro" id="IPR004477">
    <property type="entry name" value="ComEC_N"/>
</dbReference>
<dbReference type="NCBIfam" id="TIGR00360">
    <property type="entry name" value="ComEC_N-term"/>
    <property type="match status" value="1"/>
</dbReference>
<dbReference type="Proteomes" id="UP000322726">
    <property type="component" value="Chromosome"/>
</dbReference>
<dbReference type="EMBL" id="CP035928">
    <property type="protein sequence ID" value="QEP34636.1"/>
    <property type="molecule type" value="Genomic_DNA"/>
</dbReference>
<accession>A0A5C2HBR1</accession>
<dbReference type="OrthoDB" id="5372341at2"/>
<dbReference type="InterPro" id="IPR052159">
    <property type="entry name" value="Competence_DNA_uptake"/>
</dbReference>
<evidence type="ECO:0000256" key="4">
    <source>
        <dbReference type="ARBA" id="ARBA00022989"/>
    </source>
</evidence>
<gene>
    <name evidence="7" type="ORF">APAC_1528</name>
</gene>
<evidence type="ECO:0000256" key="2">
    <source>
        <dbReference type="ARBA" id="ARBA00022475"/>
    </source>
</evidence>
<sequence>MFIFTKKDNIYIVNILFITIFFILNLSIYYSKYLDIKYEEVYKDKVQVLNIYKKKDFNILKLSASNYNFFTSVPKDLVLDKLDHISIVFITKELTFYDFLKGFYTKTINVEKLNIKTKRQDISKYISSLHENDLISQLFNALFLAIPVNSELREVFTNYSISHLIALSGFHIVVLSFIVYWIVYYPYFILQKKYFPYRNRKSDILIITFILIFLYLIFTGFVPSLVRAFIMLMIGFVILRSNIKLFSFKTLGMTFLIAISFFPNFLFSIGFWFSIGAVFYIFLYLQYFKHINKYVSFIFFNIWIFLVFNPIVHFFYENTTLEQLLSPILTIAFTLLYPIEIILHIMGFGNLLDTYLLDFINYEFDVYQKYTNLNFLLLFIFLSIFSIFSKKIFYALNILISVYNIYLFLL</sequence>
<evidence type="ECO:0000259" key="6">
    <source>
        <dbReference type="Pfam" id="PF03772"/>
    </source>
</evidence>
<reference evidence="7 8" key="3">
    <citation type="submission" date="2019-09" db="EMBL/GenBank/DDBJ databases">
        <title>Taxonomic note: a critical rebuttal of the proposed division of the genus Arcobacter into six genera, emended descriptions of Arcobacter anaerophilus and the genus Arcobacter, and an assessment of genus-level boundaries for Epsilonproteobacteria using in silico genomic comparator tools.</title>
        <authorList>
            <person name="On S.L.W."/>
            <person name="Miller W.G."/>
            <person name="Biggs P."/>
            <person name="Cornelius A."/>
            <person name="Vandamme P."/>
        </authorList>
    </citation>
    <scope>NUCLEOTIDE SEQUENCE [LARGE SCALE GENOMIC DNA]</scope>
    <source>
        <strain evidence="7 8">LMG 26638</strain>
    </source>
</reference>
<reference evidence="8" key="1">
    <citation type="submission" date="2019-09" db="EMBL/GenBank/DDBJ databases">
        <title>Complete genome sequencing of four Arcobacter species reveals a diverse suite of mobile elements.</title>
        <authorList>
            <person name="On S.L.W."/>
            <person name="Miller W.G."/>
            <person name="Biggs P."/>
            <person name="Cornelius A."/>
            <person name="Vandamme P."/>
        </authorList>
    </citation>
    <scope>NUCLEOTIDE SEQUENCE [LARGE SCALE GENOMIC DNA]</scope>
    <source>
        <strain evidence="8">LMG 26638</strain>
    </source>
</reference>